<dbReference type="GO" id="GO:0071500">
    <property type="term" value="P:cellular response to nitrosative stress"/>
    <property type="evidence" value="ECO:0007669"/>
    <property type="project" value="TreeGrafter"/>
</dbReference>
<protein>
    <recommendedName>
        <fullName evidence="2">Globin domain-containing protein</fullName>
    </recommendedName>
</protein>
<dbReference type="CDD" id="cd01040">
    <property type="entry name" value="Mb-like"/>
    <property type="match status" value="1"/>
</dbReference>
<dbReference type="STRING" id="983967.A0A1E4T7K6"/>
<feature type="region of interest" description="Disordered" evidence="1">
    <location>
        <begin position="1"/>
        <end position="26"/>
    </location>
</feature>
<gene>
    <name evidence="3" type="ORF">CANARDRAFT_20477</name>
</gene>
<dbReference type="GO" id="GO:0071949">
    <property type="term" value="F:FAD binding"/>
    <property type="evidence" value="ECO:0007669"/>
    <property type="project" value="TreeGrafter"/>
</dbReference>
<proteinExistence type="predicted"/>
<feature type="compositionally biased region" description="Polar residues" evidence="1">
    <location>
        <begin position="1"/>
        <end position="25"/>
    </location>
</feature>
<feature type="domain" description="Globin" evidence="2">
    <location>
        <begin position="81"/>
        <end position="245"/>
    </location>
</feature>
<evidence type="ECO:0000313" key="3">
    <source>
        <dbReference type="EMBL" id="ODV87747.1"/>
    </source>
</evidence>
<dbReference type="PANTHER" id="PTHR43396:SF6">
    <property type="entry name" value="ABL201WP"/>
    <property type="match status" value="1"/>
</dbReference>
<dbReference type="PROSITE" id="PS01033">
    <property type="entry name" value="GLOBIN"/>
    <property type="match status" value="1"/>
</dbReference>
<keyword evidence="4" id="KW-1185">Reference proteome</keyword>
<dbReference type="InterPro" id="IPR000971">
    <property type="entry name" value="Globin"/>
</dbReference>
<reference evidence="4" key="1">
    <citation type="submission" date="2016-04" db="EMBL/GenBank/DDBJ databases">
        <title>Comparative genomics of biotechnologically important yeasts.</title>
        <authorList>
            <consortium name="DOE Joint Genome Institute"/>
            <person name="Riley R."/>
            <person name="Haridas S."/>
            <person name="Wolfe K.H."/>
            <person name="Lopes M.R."/>
            <person name="Hittinger C.T."/>
            <person name="Goker M."/>
            <person name="Salamov A."/>
            <person name="Wisecaver J."/>
            <person name="Long T.M."/>
            <person name="Aerts A.L."/>
            <person name="Barry K."/>
            <person name="Choi C."/>
            <person name="Clum A."/>
            <person name="Coughlan A.Y."/>
            <person name="Deshpande S."/>
            <person name="Douglass A.P."/>
            <person name="Hanson S.J."/>
            <person name="Klenk H.-P."/>
            <person name="Labutti K."/>
            <person name="Lapidus A."/>
            <person name="Lindquist E."/>
            <person name="Lipzen A."/>
            <person name="Meier-Kolthoff J.P."/>
            <person name="Ohm R.A."/>
            <person name="Otillar R.P."/>
            <person name="Pangilinan J."/>
            <person name="Peng Y."/>
            <person name="Rokas A."/>
            <person name="Rosa C.A."/>
            <person name="Scheuner C."/>
            <person name="Sibirny A.A."/>
            <person name="Slot J.C."/>
            <person name="Stielow J.B."/>
            <person name="Sun H."/>
            <person name="Kurtzman C.P."/>
            <person name="Blackwell M."/>
            <person name="Grigoriev I.V."/>
            <person name="Jeffries T.W."/>
        </authorList>
    </citation>
    <scope>NUCLEOTIDE SEQUENCE [LARGE SCALE GENOMIC DNA]</scope>
    <source>
        <strain evidence="4">NRRL YB-2248</strain>
    </source>
</reference>
<dbReference type="GO" id="GO:0020037">
    <property type="term" value="F:heme binding"/>
    <property type="evidence" value="ECO:0007669"/>
    <property type="project" value="InterPro"/>
</dbReference>
<dbReference type="GO" id="GO:0008941">
    <property type="term" value="F:nitric oxide dioxygenase NAD(P)H activity"/>
    <property type="evidence" value="ECO:0007669"/>
    <property type="project" value="TreeGrafter"/>
</dbReference>
<name>A0A1E4T7K6_9ASCO</name>
<dbReference type="InterPro" id="IPR009050">
    <property type="entry name" value="Globin-like_sf"/>
</dbReference>
<dbReference type="OrthoDB" id="436496at2759"/>
<dbReference type="Proteomes" id="UP000094801">
    <property type="component" value="Unassembled WGS sequence"/>
</dbReference>
<organism evidence="3 4">
    <name type="scientific">[Candida] arabinofermentans NRRL YB-2248</name>
    <dbReference type="NCBI Taxonomy" id="983967"/>
    <lineage>
        <taxon>Eukaryota</taxon>
        <taxon>Fungi</taxon>
        <taxon>Dikarya</taxon>
        <taxon>Ascomycota</taxon>
        <taxon>Saccharomycotina</taxon>
        <taxon>Pichiomycetes</taxon>
        <taxon>Pichiales</taxon>
        <taxon>Pichiaceae</taxon>
        <taxon>Ogataea</taxon>
        <taxon>Ogataea/Candida clade</taxon>
    </lineage>
</organism>
<dbReference type="PANTHER" id="PTHR43396">
    <property type="entry name" value="FLAVOHEMOPROTEIN"/>
    <property type="match status" value="1"/>
</dbReference>
<evidence type="ECO:0000256" key="1">
    <source>
        <dbReference type="SAM" id="MobiDB-lite"/>
    </source>
</evidence>
<dbReference type="Pfam" id="PF00042">
    <property type="entry name" value="Globin"/>
    <property type="match status" value="1"/>
</dbReference>
<dbReference type="InterPro" id="IPR012292">
    <property type="entry name" value="Globin/Proto"/>
</dbReference>
<sequence length="395" mass="43520">MTTTSSRFPSNSQQSMSNTKLSSDQHSIHLKIPSSSNSSMLSRTMSSTSIQSNSTLNTTFDTHWLPNSMIVGQEKLKVSLKLNQNEIDSLRYSWSKIISNSSSSITPISSSKNISTFQFTSNSNNSFTSSLFCIQFYQNLISMNPVIEKLIPSIKHQASAFAGVINIAMSTLDDLSRMNESLENLGRLHSRILGIESEYFKIMGEALIKTFKDRFSDENSFSLELEEAWIKLYCFLANSILQGGIDPIIKYGADQDSINAADDNTLATNNPDDLLSVRSSSSEINSPSTVTSEGSAYTEYIQFEGDAPTASKSSTRFSQKARSYLTSSKYKEPTGGYNGYGPLPLKNKQPALKALTTTTTTATNTKSSKDIKYSKSARMKKLRNKGANGEDCIIM</sequence>
<evidence type="ECO:0000259" key="2">
    <source>
        <dbReference type="PROSITE" id="PS01033"/>
    </source>
</evidence>
<dbReference type="GO" id="GO:0046210">
    <property type="term" value="P:nitric oxide catabolic process"/>
    <property type="evidence" value="ECO:0007669"/>
    <property type="project" value="TreeGrafter"/>
</dbReference>
<dbReference type="EMBL" id="KV453847">
    <property type="protein sequence ID" value="ODV87747.1"/>
    <property type="molecule type" value="Genomic_DNA"/>
</dbReference>
<accession>A0A1E4T7K6</accession>
<dbReference type="AlphaFoldDB" id="A0A1E4T7K6"/>
<dbReference type="Gene3D" id="1.10.490.10">
    <property type="entry name" value="Globins"/>
    <property type="match status" value="1"/>
</dbReference>
<dbReference type="SUPFAM" id="SSF46458">
    <property type="entry name" value="Globin-like"/>
    <property type="match status" value="1"/>
</dbReference>
<dbReference type="InterPro" id="IPR044399">
    <property type="entry name" value="Mb-like_M"/>
</dbReference>
<evidence type="ECO:0000313" key="4">
    <source>
        <dbReference type="Proteomes" id="UP000094801"/>
    </source>
</evidence>
<dbReference type="GO" id="GO:0019825">
    <property type="term" value="F:oxygen binding"/>
    <property type="evidence" value="ECO:0007669"/>
    <property type="project" value="InterPro"/>
</dbReference>